<dbReference type="InterPro" id="IPR011057">
    <property type="entry name" value="Mss4-like_sf"/>
</dbReference>
<evidence type="ECO:0000256" key="4">
    <source>
        <dbReference type="ARBA" id="ARBA00023239"/>
    </source>
</evidence>
<organism evidence="6 7">
    <name type="scientific">Colletotrichum karsti</name>
    <dbReference type="NCBI Taxonomy" id="1095194"/>
    <lineage>
        <taxon>Eukaryota</taxon>
        <taxon>Fungi</taxon>
        <taxon>Dikarya</taxon>
        <taxon>Ascomycota</taxon>
        <taxon>Pezizomycotina</taxon>
        <taxon>Sordariomycetes</taxon>
        <taxon>Hypocreomycetidae</taxon>
        <taxon>Glomerellales</taxon>
        <taxon>Glomerellaceae</taxon>
        <taxon>Colletotrichum</taxon>
        <taxon>Colletotrichum boninense species complex</taxon>
    </lineage>
</organism>
<evidence type="ECO:0000259" key="5">
    <source>
        <dbReference type="PROSITE" id="PS51891"/>
    </source>
</evidence>
<keyword evidence="2" id="KW-0479">Metal-binding</keyword>
<keyword evidence="3" id="KW-0862">Zinc</keyword>
<name>A0A9P6HX69_9PEZI</name>
<dbReference type="GO" id="GO:0016846">
    <property type="term" value="F:carbon-sulfur lyase activity"/>
    <property type="evidence" value="ECO:0007669"/>
    <property type="project" value="InterPro"/>
</dbReference>
<evidence type="ECO:0000256" key="3">
    <source>
        <dbReference type="ARBA" id="ARBA00022833"/>
    </source>
</evidence>
<evidence type="ECO:0000313" key="6">
    <source>
        <dbReference type="EMBL" id="KAF9873128.1"/>
    </source>
</evidence>
<dbReference type="Pfam" id="PF04828">
    <property type="entry name" value="GFA"/>
    <property type="match status" value="1"/>
</dbReference>
<feature type="domain" description="CENP-V/GFA" evidence="5">
    <location>
        <begin position="3"/>
        <end position="122"/>
    </location>
</feature>
<comment type="caution">
    <text evidence="6">The sequence shown here is derived from an EMBL/GenBank/DDBJ whole genome shotgun (WGS) entry which is preliminary data.</text>
</comment>
<comment type="similarity">
    <text evidence="1">Belongs to the Gfa family.</text>
</comment>
<dbReference type="PROSITE" id="PS51891">
    <property type="entry name" value="CENP_V_GFA"/>
    <property type="match status" value="1"/>
</dbReference>
<dbReference type="RefSeq" id="XP_038742589.1">
    <property type="nucleotide sequence ID" value="XM_038892006.1"/>
</dbReference>
<keyword evidence="7" id="KW-1185">Reference proteome</keyword>
<proteinExistence type="inferred from homology"/>
<dbReference type="OrthoDB" id="428768at2759"/>
<dbReference type="GeneID" id="62165080"/>
<dbReference type="InterPro" id="IPR006913">
    <property type="entry name" value="CENP-V/GFA"/>
</dbReference>
<dbReference type="AlphaFoldDB" id="A0A9P6HX69"/>
<gene>
    <name evidence="6" type="ORF">CkaCkLH20_09291</name>
</gene>
<evidence type="ECO:0000256" key="1">
    <source>
        <dbReference type="ARBA" id="ARBA00005495"/>
    </source>
</evidence>
<protein>
    <recommendedName>
        <fullName evidence="5">CENP-V/GFA domain-containing protein</fullName>
    </recommendedName>
</protein>
<reference evidence="6" key="1">
    <citation type="submission" date="2020-03" db="EMBL/GenBank/DDBJ databases">
        <authorList>
            <person name="He L."/>
        </authorList>
    </citation>
    <scope>NUCLEOTIDE SEQUENCE</scope>
    <source>
        <strain evidence="6">CkLH20</strain>
    </source>
</reference>
<dbReference type="SUPFAM" id="SSF51316">
    <property type="entry name" value="Mss4-like"/>
    <property type="match status" value="1"/>
</dbReference>
<dbReference type="PANTHER" id="PTHR33337">
    <property type="entry name" value="GFA DOMAIN-CONTAINING PROTEIN"/>
    <property type="match status" value="1"/>
</dbReference>
<evidence type="ECO:0000256" key="2">
    <source>
        <dbReference type="ARBA" id="ARBA00022723"/>
    </source>
</evidence>
<dbReference type="Gene3D" id="3.90.1590.10">
    <property type="entry name" value="glutathione-dependent formaldehyde- activating enzyme (gfa)"/>
    <property type="match status" value="1"/>
</dbReference>
<evidence type="ECO:0000313" key="7">
    <source>
        <dbReference type="Proteomes" id="UP000781932"/>
    </source>
</evidence>
<dbReference type="EMBL" id="JAATWM020000033">
    <property type="protein sequence ID" value="KAF9873128.1"/>
    <property type="molecule type" value="Genomic_DNA"/>
</dbReference>
<accession>A0A9P6HX69</accession>
<reference evidence="6" key="2">
    <citation type="submission" date="2020-11" db="EMBL/GenBank/DDBJ databases">
        <title>Whole genome sequencing of Colletotrichum sp.</title>
        <authorList>
            <person name="Li H."/>
        </authorList>
    </citation>
    <scope>NUCLEOTIDE SEQUENCE</scope>
    <source>
        <strain evidence="6">CkLH20</strain>
    </source>
</reference>
<sequence length="135" mass="14365">MSTTGACLCGKIKVEITDKPLAAALCHCNDCKKISGSAFGFNWVVPINKVKVTGEPKTFSTTANSGNPVISHFCGDCGVTLWRDGPATNGLMYLKAGILDAKYHNAQAPVAEIFTVKRLSWLTAVSGAAQKKEME</sequence>
<keyword evidence="4" id="KW-0456">Lyase</keyword>
<dbReference type="GO" id="GO:0046872">
    <property type="term" value="F:metal ion binding"/>
    <property type="evidence" value="ECO:0007669"/>
    <property type="project" value="UniProtKB-KW"/>
</dbReference>
<dbReference type="PANTHER" id="PTHR33337:SF30">
    <property type="entry name" value="DUF636 DOMAIN PROTEIN (AFU_ORTHOLOGUE AFUA_1G03180)"/>
    <property type="match status" value="1"/>
</dbReference>
<dbReference type="Proteomes" id="UP000781932">
    <property type="component" value="Unassembled WGS sequence"/>
</dbReference>